<evidence type="ECO:0000256" key="6">
    <source>
        <dbReference type="SAM" id="Phobius"/>
    </source>
</evidence>
<dbReference type="PANTHER" id="PTHR45138">
    <property type="entry name" value="REGULATORY COMPONENTS OF SENSORY TRANSDUCTION SYSTEM"/>
    <property type="match status" value="1"/>
</dbReference>
<evidence type="ECO:0000256" key="2">
    <source>
        <dbReference type="ARBA" id="ARBA00004665"/>
    </source>
</evidence>
<comment type="caution">
    <text evidence="8">The sequence shown here is derived from an EMBL/GenBank/DDBJ whole genome shotgun (WGS) entry which is preliminary data.</text>
</comment>
<dbReference type="InterPro" id="IPR043128">
    <property type="entry name" value="Rev_trsase/Diguanyl_cyclase"/>
</dbReference>
<keyword evidence="6" id="KW-0812">Transmembrane</keyword>
<evidence type="ECO:0000256" key="3">
    <source>
        <dbReference type="ARBA" id="ARBA00012528"/>
    </source>
</evidence>
<dbReference type="CDD" id="cd18773">
    <property type="entry name" value="PDC1_HK_sensor"/>
    <property type="match status" value="1"/>
</dbReference>
<dbReference type="SUPFAM" id="SSF55073">
    <property type="entry name" value="Nucleotide cyclase"/>
    <property type="match status" value="1"/>
</dbReference>
<comment type="pathway">
    <text evidence="2">Purine metabolism; 3',5'-cyclic di-GMP biosynthesis.</text>
</comment>
<evidence type="ECO:0000313" key="8">
    <source>
        <dbReference type="EMBL" id="MDN8602203.1"/>
    </source>
</evidence>
<dbReference type="SMART" id="SM00267">
    <property type="entry name" value="GGDEF"/>
    <property type="match status" value="1"/>
</dbReference>
<dbReference type="InterPro" id="IPR029787">
    <property type="entry name" value="Nucleotide_cyclase"/>
</dbReference>
<feature type="transmembrane region" description="Helical" evidence="6">
    <location>
        <begin position="12"/>
        <end position="34"/>
    </location>
</feature>
<keyword evidence="4" id="KW-0342">GTP-binding</keyword>
<dbReference type="RefSeq" id="WP_276293207.1">
    <property type="nucleotide sequence ID" value="NZ_CP119862.1"/>
</dbReference>
<reference evidence="8 9" key="1">
    <citation type="submission" date="2023-07" db="EMBL/GenBank/DDBJ databases">
        <title>Citrobacter selenititolerans sp. nov., isolated from seleniferous soil.</title>
        <authorList>
            <person name="Zhang S."/>
            <person name="Li K."/>
            <person name="Peng J."/>
            <person name="Wang H."/>
            <person name="Sun J."/>
            <person name="Guo Y."/>
        </authorList>
    </citation>
    <scope>NUCLEOTIDE SEQUENCE [LARGE SCALE GENOMIC DNA]</scope>
    <source>
        <strain evidence="8 9">S2-9</strain>
    </source>
</reference>
<evidence type="ECO:0000256" key="5">
    <source>
        <dbReference type="ARBA" id="ARBA00034247"/>
    </source>
</evidence>
<sequence>MARHNRKLSFTTPMLVSFGGILLSFILIAIFITFTQRKDFLEDYHNINRNFTHNLAVNYTETLLRENDYILARAATFFSREDKLNETVNINPEEGLRLLMQLQTLMPTVSSISLADTEGNYLRAPEVLTDENSKAFDAKTRPWFVHQAKASTFSHYTNPHMDYFTHYPTVAIYKPVISPEGKLKGSVAFHLDLTSMSYTLRQMVAPVQGEFFVADRDGKVVLHPDTGALFKQYVSEKMMDKMTSGEGYVLDSESNVWYYYYSFTNPDWFVVYRVSDTMLMDLTRHETNIVSWGFALAAMMVVLFGLYLRHTSRTVLMNIINAIKTGDVNRAPRLEAMLSKAIELNKEREMAYVRQATIDALTGCKNRRAFDSDIAVLMNDHQPFTLALVDIDNFKSINDTWGHLSGDIVLRNVAREGIQVMQPRSVSLYRYGGEEFAVLFAGDHAKEAFTLLEQWRTIVEQRTWREENLVVTFSAGMKEWNMESLEQLIISADEALYRAKQQGKNRILPIPHL</sequence>
<name>A0ABT8Q0U3_9ENTR</name>
<dbReference type="EC" id="2.7.7.65" evidence="3"/>
<gene>
    <name evidence="8" type="ORF">Q0A17_22775</name>
</gene>
<dbReference type="CDD" id="cd01949">
    <property type="entry name" value="GGDEF"/>
    <property type="match status" value="1"/>
</dbReference>
<comment type="cofactor">
    <cofactor evidence="1">
        <name>Mg(2+)</name>
        <dbReference type="ChEBI" id="CHEBI:18420"/>
    </cofactor>
</comment>
<feature type="transmembrane region" description="Helical" evidence="6">
    <location>
        <begin position="289"/>
        <end position="308"/>
    </location>
</feature>
<dbReference type="PROSITE" id="PS50887">
    <property type="entry name" value="GGDEF"/>
    <property type="match status" value="1"/>
</dbReference>
<keyword evidence="4" id="KW-0547">Nucleotide-binding</keyword>
<evidence type="ECO:0000256" key="1">
    <source>
        <dbReference type="ARBA" id="ARBA00001946"/>
    </source>
</evidence>
<evidence type="ECO:0000313" key="9">
    <source>
        <dbReference type="Proteomes" id="UP001174867"/>
    </source>
</evidence>
<keyword evidence="9" id="KW-1185">Reference proteome</keyword>
<dbReference type="PANTHER" id="PTHR45138:SF9">
    <property type="entry name" value="DIGUANYLATE CYCLASE DGCM-RELATED"/>
    <property type="match status" value="1"/>
</dbReference>
<evidence type="ECO:0000256" key="4">
    <source>
        <dbReference type="ARBA" id="ARBA00023134"/>
    </source>
</evidence>
<dbReference type="InterPro" id="IPR000160">
    <property type="entry name" value="GGDEF_dom"/>
</dbReference>
<organism evidence="8 9">
    <name type="scientific">Citrobacter enshiensis</name>
    <dbReference type="NCBI Taxonomy" id="2971264"/>
    <lineage>
        <taxon>Bacteria</taxon>
        <taxon>Pseudomonadati</taxon>
        <taxon>Pseudomonadota</taxon>
        <taxon>Gammaproteobacteria</taxon>
        <taxon>Enterobacterales</taxon>
        <taxon>Enterobacteriaceae</taxon>
        <taxon>Citrobacter</taxon>
    </lineage>
</organism>
<keyword evidence="6" id="KW-1133">Transmembrane helix</keyword>
<comment type="catalytic activity">
    <reaction evidence="5">
        <text>2 GTP = 3',3'-c-di-GMP + 2 diphosphate</text>
        <dbReference type="Rhea" id="RHEA:24898"/>
        <dbReference type="ChEBI" id="CHEBI:33019"/>
        <dbReference type="ChEBI" id="CHEBI:37565"/>
        <dbReference type="ChEBI" id="CHEBI:58805"/>
        <dbReference type="EC" id="2.7.7.65"/>
    </reaction>
</comment>
<accession>A0ABT8Q0U3</accession>
<keyword evidence="8" id="KW-0808">Transferase</keyword>
<dbReference type="Gene3D" id="3.30.70.270">
    <property type="match status" value="1"/>
</dbReference>
<dbReference type="Pfam" id="PF00990">
    <property type="entry name" value="GGDEF"/>
    <property type="match status" value="1"/>
</dbReference>
<keyword evidence="6" id="KW-0472">Membrane</keyword>
<dbReference type="Proteomes" id="UP001174867">
    <property type="component" value="Unassembled WGS sequence"/>
</dbReference>
<dbReference type="Gene3D" id="3.30.450.20">
    <property type="entry name" value="PAS domain"/>
    <property type="match status" value="2"/>
</dbReference>
<dbReference type="GO" id="GO:0052621">
    <property type="term" value="F:diguanylate cyclase activity"/>
    <property type="evidence" value="ECO:0007669"/>
    <property type="project" value="UniProtKB-EC"/>
</dbReference>
<keyword evidence="8" id="KW-0548">Nucleotidyltransferase</keyword>
<protein>
    <recommendedName>
        <fullName evidence="3">diguanylate cyclase</fullName>
        <ecNumber evidence="3">2.7.7.65</ecNumber>
    </recommendedName>
</protein>
<dbReference type="NCBIfam" id="TIGR00254">
    <property type="entry name" value="GGDEF"/>
    <property type="match status" value="1"/>
</dbReference>
<evidence type="ECO:0000259" key="7">
    <source>
        <dbReference type="PROSITE" id="PS50887"/>
    </source>
</evidence>
<dbReference type="InterPro" id="IPR050469">
    <property type="entry name" value="Diguanylate_Cyclase"/>
</dbReference>
<proteinExistence type="predicted"/>
<feature type="domain" description="GGDEF" evidence="7">
    <location>
        <begin position="382"/>
        <end position="512"/>
    </location>
</feature>
<dbReference type="EMBL" id="JAUJYW010000016">
    <property type="protein sequence ID" value="MDN8602203.1"/>
    <property type="molecule type" value="Genomic_DNA"/>
</dbReference>